<gene>
    <name evidence="2" type="ORF">NPIL_298231</name>
</gene>
<evidence type="ECO:0000313" key="2">
    <source>
        <dbReference type="EMBL" id="GFS51655.1"/>
    </source>
</evidence>
<sequence length="52" mass="5510">MSRASSRSLSGLVQLSEAPSGGICSSSGRMAPAANQTRPVEGQAWWRWHVAP</sequence>
<proteinExistence type="predicted"/>
<comment type="caution">
    <text evidence="2">The sequence shown here is derived from an EMBL/GenBank/DDBJ whole genome shotgun (WGS) entry which is preliminary data.</text>
</comment>
<organism evidence="2 3">
    <name type="scientific">Nephila pilipes</name>
    <name type="common">Giant wood spider</name>
    <name type="synonym">Nephila maculata</name>
    <dbReference type="NCBI Taxonomy" id="299642"/>
    <lineage>
        <taxon>Eukaryota</taxon>
        <taxon>Metazoa</taxon>
        <taxon>Ecdysozoa</taxon>
        <taxon>Arthropoda</taxon>
        <taxon>Chelicerata</taxon>
        <taxon>Arachnida</taxon>
        <taxon>Araneae</taxon>
        <taxon>Araneomorphae</taxon>
        <taxon>Entelegynae</taxon>
        <taxon>Araneoidea</taxon>
        <taxon>Nephilidae</taxon>
        <taxon>Nephila</taxon>
    </lineage>
</organism>
<feature type="compositionally biased region" description="Polar residues" evidence="1">
    <location>
        <begin position="23"/>
        <end position="38"/>
    </location>
</feature>
<feature type="region of interest" description="Disordered" evidence="1">
    <location>
        <begin position="1"/>
        <end position="42"/>
    </location>
</feature>
<protein>
    <submittedName>
        <fullName evidence="2">Uncharacterized protein</fullName>
    </submittedName>
</protein>
<name>A0A8X6IMZ5_NEPPI</name>
<feature type="compositionally biased region" description="Polar residues" evidence="1">
    <location>
        <begin position="1"/>
        <end position="13"/>
    </location>
</feature>
<dbReference type="EMBL" id="BMAW01045739">
    <property type="protein sequence ID" value="GFS51655.1"/>
    <property type="molecule type" value="Genomic_DNA"/>
</dbReference>
<dbReference type="Proteomes" id="UP000887013">
    <property type="component" value="Unassembled WGS sequence"/>
</dbReference>
<dbReference type="AlphaFoldDB" id="A0A8X6IMZ5"/>
<evidence type="ECO:0000256" key="1">
    <source>
        <dbReference type="SAM" id="MobiDB-lite"/>
    </source>
</evidence>
<reference evidence="2" key="1">
    <citation type="submission" date="2020-08" db="EMBL/GenBank/DDBJ databases">
        <title>Multicomponent nature underlies the extraordinary mechanical properties of spider dragline silk.</title>
        <authorList>
            <person name="Kono N."/>
            <person name="Nakamura H."/>
            <person name="Mori M."/>
            <person name="Yoshida Y."/>
            <person name="Ohtoshi R."/>
            <person name="Malay A.D."/>
            <person name="Moran D.A.P."/>
            <person name="Tomita M."/>
            <person name="Numata K."/>
            <person name="Arakawa K."/>
        </authorList>
    </citation>
    <scope>NUCLEOTIDE SEQUENCE</scope>
</reference>
<keyword evidence="3" id="KW-1185">Reference proteome</keyword>
<evidence type="ECO:0000313" key="3">
    <source>
        <dbReference type="Proteomes" id="UP000887013"/>
    </source>
</evidence>
<accession>A0A8X6IMZ5</accession>
<feature type="non-terminal residue" evidence="2">
    <location>
        <position position="52"/>
    </location>
</feature>